<dbReference type="SUPFAM" id="SSF56112">
    <property type="entry name" value="Protein kinase-like (PK-like)"/>
    <property type="match status" value="1"/>
</dbReference>
<dbReference type="EC" id="2.7.12.2" evidence="6"/>
<feature type="compositionally biased region" description="Polar residues" evidence="7">
    <location>
        <begin position="500"/>
        <end position="509"/>
    </location>
</feature>
<proteinExistence type="inferred from homology"/>
<dbReference type="PROSITE" id="PS50011">
    <property type="entry name" value="PROTEIN_KINASE_DOM"/>
    <property type="match status" value="1"/>
</dbReference>
<accession>A0A9P9E0T4</accession>
<feature type="compositionally biased region" description="Basic and acidic residues" evidence="7">
    <location>
        <begin position="408"/>
        <end position="418"/>
    </location>
</feature>
<dbReference type="GO" id="GO:0004708">
    <property type="term" value="F:MAP kinase kinase activity"/>
    <property type="evidence" value="ECO:0007669"/>
    <property type="project" value="UniProtKB-EC"/>
</dbReference>
<evidence type="ECO:0000256" key="7">
    <source>
        <dbReference type="SAM" id="MobiDB-lite"/>
    </source>
</evidence>
<evidence type="ECO:0000256" key="6">
    <source>
        <dbReference type="ARBA" id="ARBA00038999"/>
    </source>
</evidence>
<dbReference type="PANTHER" id="PTHR48013">
    <property type="entry name" value="DUAL SPECIFICITY MITOGEN-ACTIVATED PROTEIN KINASE KINASE 5-RELATED"/>
    <property type="match status" value="1"/>
</dbReference>
<dbReference type="Proteomes" id="UP000738349">
    <property type="component" value="Unassembled WGS sequence"/>
</dbReference>
<dbReference type="InterPro" id="IPR008271">
    <property type="entry name" value="Ser/Thr_kinase_AS"/>
</dbReference>
<dbReference type="Pfam" id="PF00069">
    <property type="entry name" value="Pkinase"/>
    <property type="match status" value="1"/>
</dbReference>
<feature type="compositionally biased region" description="Basic and acidic residues" evidence="7">
    <location>
        <begin position="428"/>
        <end position="438"/>
    </location>
</feature>
<feature type="domain" description="Protein kinase" evidence="8">
    <location>
        <begin position="46"/>
        <end position="318"/>
    </location>
</feature>
<name>A0A9P9E0T4_9HYPO</name>
<dbReference type="InterPro" id="IPR011009">
    <property type="entry name" value="Kinase-like_dom_sf"/>
</dbReference>
<evidence type="ECO:0000259" key="8">
    <source>
        <dbReference type="PROSITE" id="PS50011"/>
    </source>
</evidence>
<dbReference type="OrthoDB" id="10252171at2759"/>
<evidence type="ECO:0000256" key="4">
    <source>
        <dbReference type="ARBA" id="ARBA00022840"/>
    </source>
</evidence>
<evidence type="ECO:0000256" key="3">
    <source>
        <dbReference type="ARBA" id="ARBA00022777"/>
    </source>
</evidence>
<comment type="similarity">
    <text evidence="5">Belongs to the protein kinase superfamily. STE Ser/Thr protein kinase family. MAP kinase kinase subfamily.</text>
</comment>
<sequence>MVGNLPDVVRDWELENTIIGDTCVTHTSYVSDHGKGVWRMPVEEKWEQMQKLGQGSFGVVWLQKCTSGPPDGQIRAVKEIRTTLGQSVEETKFMARELSAIVKFSHKRYRDCFVQTFGWYRDTAQSTIFIAMEYLPLGDLESCLAKPLSEDEARTITRQVLQGLTFMHEHKFAHRDIKPQNILVQQKRPSWWVKISDFGCSKQNESTALRTVIGTLAYLAPELQNIFSPSDLDLMETDTYSLAVDIWAVGVLTFRIVTGTLPFPLLRSSDLYRYVVLSEPLPNLNLLSIDCREFVRSTMAGSARNRPTATEALASAWVCTPSSTPAALTSTSSTAVDTATISQPSLDPTLATASWSTITGDGQAASRASVAFSTVSQDPPEPANAQEVKTSGTKVPANSPGCSPSTQDEEKSQDDGGGYKKMMYINWDGRDHSKDKTTKPKRPAFPRSRFPDRTQRPERARGLFEQPEVKKTIGFLKEVWDSGLIKPEDIGNVIAPQPRGGNSQEDPKS</sequence>
<keyword evidence="10" id="KW-1185">Reference proteome</keyword>
<keyword evidence="3 9" id="KW-0418">Kinase</keyword>
<evidence type="ECO:0000313" key="9">
    <source>
        <dbReference type="EMBL" id="KAH7128953.1"/>
    </source>
</evidence>
<dbReference type="AlphaFoldDB" id="A0A9P9E0T4"/>
<feature type="region of interest" description="Disordered" evidence="7">
    <location>
        <begin position="369"/>
        <end position="465"/>
    </location>
</feature>
<keyword evidence="1" id="KW-0808">Transferase</keyword>
<protein>
    <recommendedName>
        <fullName evidence="6">mitogen-activated protein kinase kinase</fullName>
        <ecNumber evidence="6">2.7.12.2</ecNumber>
    </recommendedName>
</protein>
<dbReference type="PROSITE" id="PS00108">
    <property type="entry name" value="PROTEIN_KINASE_ST"/>
    <property type="match status" value="1"/>
</dbReference>
<dbReference type="SMART" id="SM00220">
    <property type="entry name" value="S_TKc"/>
    <property type="match status" value="1"/>
</dbReference>
<evidence type="ECO:0000256" key="5">
    <source>
        <dbReference type="ARBA" id="ARBA00038035"/>
    </source>
</evidence>
<keyword evidence="2" id="KW-0547">Nucleotide-binding</keyword>
<dbReference type="GO" id="GO:0005524">
    <property type="term" value="F:ATP binding"/>
    <property type="evidence" value="ECO:0007669"/>
    <property type="project" value="UniProtKB-KW"/>
</dbReference>
<dbReference type="InterPro" id="IPR000719">
    <property type="entry name" value="Prot_kinase_dom"/>
</dbReference>
<gene>
    <name evidence="9" type="ORF">EDB81DRAFT_138096</name>
</gene>
<dbReference type="Gene3D" id="1.10.510.10">
    <property type="entry name" value="Transferase(Phosphotransferase) domain 1"/>
    <property type="match status" value="1"/>
</dbReference>
<comment type="caution">
    <text evidence="9">The sequence shown here is derived from an EMBL/GenBank/DDBJ whole genome shotgun (WGS) entry which is preliminary data.</text>
</comment>
<keyword evidence="4" id="KW-0067">ATP-binding</keyword>
<evidence type="ECO:0000256" key="1">
    <source>
        <dbReference type="ARBA" id="ARBA00022679"/>
    </source>
</evidence>
<dbReference type="PANTHER" id="PTHR48013:SF18">
    <property type="entry name" value="KINASE, PUTATIVE-RELATED"/>
    <property type="match status" value="1"/>
</dbReference>
<dbReference type="EMBL" id="JAGMUV010000018">
    <property type="protein sequence ID" value="KAH7128953.1"/>
    <property type="molecule type" value="Genomic_DNA"/>
</dbReference>
<reference evidence="9" key="1">
    <citation type="journal article" date="2021" name="Nat. Commun.">
        <title>Genetic determinants of endophytism in the Arabidopsis root mycobiome.</title>
        <authorList>
            <person name="Mesny F."/>
            <person name="Miyauchi S."/>
            <person name="Thiergart T."/>
            <person name="Pickel B."/>
            <person name="Atanasova L."/>
            <person name="Karlsson M."/>
            <person name="Huettel B."/>
            <person name="Barry K.W."/>
            <person name="Haridas S."/>
            <person name="Chen C."/>
            <person name="Bauer D."/>
            <person name="Andreopoulos W."/>
            <person name="Pangilinan J."/>
            <person name="LaButti K."/>
            <person name="Riley R."/>
            <person name="Lipzen A."/>
            <person name="Clum A."/>
            <person name="Drula E."/>
            <person name="Henrissat B."/>
            <person name="Kohler A."/>
            <person name="Grigoriev I.V."/>
            <person name="Martin F.M."/>
            <person name="Hacquard S."/>
        </authorList>
    </citation>
    <scope>NUCLEOTIDE SEQUENCE</scope>
    <source>
        <strain evidence="9">MPI-CAGE-AT-0147</strain>
    </source>
</reference>
<evidence type="ECO:0000256" key="2">
    <source>
        <dbReference type="ARBA" id="ARBA00022741"/>
    </source>
</evidence>
<feature type="region of interest" description="Disordered" evidence="7">
    <location>
        <begin position="486"/>
        <end position="509"/>
    </location>
</feature>
<evidence type="ECO:0000313" key="10">
    <source>
        <dbReference type="Proteomes" id="UP000738349"/>
    </source>
</evidence>
<feature type="compositionally biased region" description="Basic and acidic residues" evidence="7">
    <location>
        <begin position="449"/>
        <end position="465"/>
    </location>
</feature>
<organism evidence="9 10">
    <name type="scientific">Dactylonectria macrodidyma</name>
    <dbReference type="NCBI Taxonomy" id="307937"/>
    <lineage>
        <taxon>Eukaryota</taxon>
        <taxon>Fungi</taxon>
        <taxon>Dikarya</taxon>
        <taxon>Ascomycota</taxon>
        <taxon>Pezizomycotina</taxon>
        <taxon>Sordariomycetes</taxon>
        <taxon>Hypocreomycetidae</taxon>
        <taxon>Hypocreales</taxon>
        <taxon>Nectriaceae</taxon>
        <taxon>Dactylonectria</taxon>
    </lineage>
</organism>